<dbReference type="AlphaFoldDB" id="A0A379WIQ0"/>
<keyword evidence="3 6" id="KW-0808">Transferase</keyword>
<proteinExistence type="inferred from homology"/>
<evidence type="ECO:0000256" key="3">
    <source>
        <dbReference type="ARBA" id="ARBA00022679"/>
    </source>
</evidence>
<dbReference type="InterPro" id="IPR015422">
    <property type="entry name" value="PyrdxlP-dep_Trfase_small"/>
</dbReference>
<sequence>MRGDFYKQLTNDLETARAEGLFKEERIITSAQQADITVADGSHVINFCANNYLGLANHPELINAAKAGMDSHGFGMASVRFICGTQDSHKALGAKAGKLPRHGRCDSVFLLFRR</sequence>
<dbReference type="InterPro" id="IPR015424">
    <property type="entry name" value="PyrdxlP-dep_Trfase"/>
</dbReference>
<comment type="similarity">
    <text evidence="2">Belongs to the class-II pyridoxal-phosphate-dependent aminotransferase family.</text>
</comment>
<evidence type="ECO:0000259" key="5">
    <source>
        <dbReference type="Pfam" id="PF00155"/>
    </source>
</evidence>
<evidence type="ECO:0000256" key="2">
    <source>
        <dbReference type="ARBA" id="ARBA00008392"/>
    </source>
</evidence>
<dbReference type="GO" id="GO:0005829">
    <property type="term" value="C:cytosol"/>
    <property type="evidence" value="ECO:0007669"/>
    <property type="project" value="TreeGrafter"/>
</dbReference>
<keyword evidence="4 6" id="KW-0012">Acyltransferase</keyword>
<organism evidence="6 7">
    <name type="scientific">Salmonella enterica I</name>
    <dbReference type="NCBI Taxonomy" id="59201"/>
    <lineage>
        <taxon>Bacteria</taxon>
        <taxon>Pseudomonadati</taxon>
        <taxon>Pseudomonadota</taxon>
        <taxon>Gammaproteobacteria</taxon>
        <taxon>Enterobacterales</taxon>
        <taxon>Enterobacteriaceae</taxon>
        <taxon>Salmonella</taxon>
    </lineage>
</organism>
<gene>
    <name evidence="6" type="primary">kbl_1</name>
    <name evidence="6" type="ORF">NCTC8261_00234</name>
</gene>
<dbReference type="PANTHER" id="PTHR13693:SF102">
    <property type="entry name" value="2-AMINO-3-KETOBUTYRATE COENZYME A LIGASE, MITOCHONDRIAL"/>
    <property type="match status" value="1"/>
</dbReference>
<evidence type="ECO:0000313" key="7">
    <source>
        <dbReference type="Proteomes" id="UP000254712"/>
    </source>
</evidence>
<comment type="cofactor">
    <cofactor evidence="1">
        <name>pyridoxal 5'-phosphate</name>
        <dbReference type="ChEBI" id="CHEBI:597326"/>
    </cofactor>
</comment>
<accession>A0A379WIQ0</accession>
<dbReference type="SUPFAM" id="SSF53383">
    <property type="entry name" value="PLP-dependent transferases"/>
    <property type="match status" value="1"/>
</dbReference>
<dbReference type="EC" id="2.3.1.29" evidence="6"/>
<dbReference type="InterPro" id="IPR004839">
    <property type="entry name" value="Aminotransferase_I/II_large"/>
</dbReference>
<reference evidence="6 7" key="1">
    <citation type="submission" date="2018-06" db="EMBL/GenBank/DDBJ databases">
        <authorList>
            <consortium name="Pathogen Informatics"/>
            <person name="Doyle S."/>
        </authorList>
    </citation>
    <scope>NUCLEOTIDE SEQUENCE [LARGE SCALE GENOMIC DNA]</scope>
    <source>
        <strain evidence="6 7">NCTC8261</strain>
    </source>
</reference>
<feature type="domain" description="Aminotransferase class I/classII large" evidence="5">
    <location>
        <begin position="43"/>
        <end position="99"/>
    </location>
</feature>
<evidence type="ECO:0000256" key="1">
    <source>
        <dbReference type="ARBA" id="ARBA00001933"/>
    </source>
</evidence>
<dbReference type="Proteomes" id="UP000254712">
    <property type="component" value="Unassembled WGS sequence"/>
</dbReference>
<dbReference type="PANTHER" id="PTHR13693">
    <property type="entry name" value="CLASS II AMINOTRANSFERASE/8-AMINO-7-OXONONANOATE SYNTHASE"/>
    <property type="match status" value="1"/>
</dbReference>
<protein>
    <submittedName>
        <fullName evidence="6">2-amino-3-ketobutyrate coenzyme A ligase</fullName>
        <ecNumber evidence="6">2.3.1.29</ecNumber>
    </submittedName>
</protein>
<keyword evidence="6" id="KW-0436">Ligase</keyword>
<dbReference type="GO" id="GO:0030170">
    <property type="term" value="F:pyridoxal phosphate binding"/>
    <property type="evidence" value="ECO:0007669"/>
    <property type="project" value="InterPro"/>
</dbReference>
<dbReference type="InterPro" id="IPR050087">
    <property type="entry name" value="AON_synthase_class-II"/>
</dbReference>
<dbReference type="Pfam" id="PF00155">
    <property type="entry name" value="Aminotran_1_2"/>
    <property type="match status" value="1"/>
</dbReference>
<name>A0A379WIQ0_SALET</name>
<dbReference type="Gene3D" id="3.40.640.10">
    <property type="entry name" value="Type I PLP-dependent aspartate aminotransferase-like (Major domain)"/>
    <property type="match status" value="1"/>
</dbReference>
<dbReference type="GO" id="GO:0008890">
    <property type="term" value="F:glycine C-acetyltransferase activity"/>
    <property type="evidence" value="ECO:0007669"/>
    <property type="project" value="UniProtKB-EC"/>
</dbReference>
<evidence type="ECO:0000313" key="6">
    <source>
        <dbReference type="EMBL" id="SUH34065.1"/>
    </source>
</evidence>
<dbReference type="Gene3D" id="3.90.1150.10">
    <property type="entry name" value="Aspartate Aminotransferase, domain 1"/>
    <property type="match status" value="1"/>
</dbReference>
<dbReference type="InterPro" id="IPR015421">
    <property type="entry name" value="PyrdxlP-dep_Trfase_major"/>
</dbReference>
<dbReference type="GO" id="GO:0016874">
    <property type="term" value="F:ligase activity"/>
    <property type="evidence" value="ECO:0007669"/>
    <property type="project" value="UniProtKB-KW"/>
</dbReference>
<dbReference type="EMBL" id="UGXT01000002">
    <property type="protein sequence ID" value="SUH34065.1"/>
    <property type="molecule type" value="Genomic_DNA"/>
</dbReference>
<evidence type="ECO:0000256" key="4">
    <source>
        <dbReference type="ARBA" id="ARBA00023315"/>
    </source>
</evidence>